<evidence type="ECO:0000256" key="3">
    <source>
        <dbReference type="SAM" id="SignalP"/>
    </source>
</evidence>
<reference evidence="5" key="1">
    <citation type="journal article" date="2012" name="Proc. Natl. Acad. Sci. U.S.A.">
        <title>Genome sequence of the button mushroom Agaricus bisporus reveals mechanisms governing adaptation to a humic-rich ecological niche.</title>
        <authorList>
            <person name="Morin E."/>
            <person name="Kohler A."/>
            <person name="Baker A.R."/>
            <person name="Foulongne-Oriol M."/>
            <person name="Lombard V."/>
            <person name="Nagy L.G."/>
            <person name="Ohm R.A."/>
            <person name="Patyshakuliyeva A."/>
            <person name="Brun A."/>
            <person name="Aerts A.L."/>
            <person name="Bailey A.M."/>
            <person name="Billette C."/>
            <person name="Coutinho P.M."/>
            <person name="Deakin G."/>
            <person name="Doddapaneni H."/>
            <person name="Floudas D."/>
            <person name="Grimwood J."/>
            <person name="Hilden K."/>
            <person name="Kuees U."/>
            <person name="LaButti K.M."/>
            <person name="Lapidus A."/>
            <person name="Lindquist E.A."/>
            <person name="Lucas S.M."/>
            <person name="Murat C."/>
            <person name="Riley R.W."/>
            <person name="Salamov A.A."/>
            <person name="Schmutz J."/>
            <person name="Subramanian V."/>
            <person name="Woesten H.A.B."/>
            <person name="Xu J."/>
            <person name="Eastwood D.C."/>
            <person name="Foster G.D."/>
            <person name="Sonnenberg A.S."/>
            <person name="Cullen D."/>
            <person name="de Vries R.P."/>
            <person name="Lundell T."/>
            <person name="Hibbett D.S."/>
            <person name="Henrissat B."/>
            <person name="Burton K.S."/>
            <person name="Kerrigan R.W."/>
            <person name="Challen M.P."/>
            <person name="Grigoriev I.V."/>
            <person name="Martin F."/>
        </authorList>
    </citation>
    <scope>NUCLEOTIDE SEQUENCE [LARGE SCALE GENOMIC DNA]</scope>
    <source>
        <strain evidence="5">JB137-S8 / ATCC MYA-4627 / FGSC 10392</strain>
    </source>
</reference>
<accession>K5XJ76</accession>
<dbReference type="InParanoid" id="K5XJ76"/>
<dbReference type="GeneID" id="18822879"/>
<keyword evidence="5" id="KW-1185">Reference proteome</keyword>
<feature type="compositionally biased region" description="Low complexity" evidence="1">
    <location>
        <begin position="118"/>
        <end position="153"/>
    </location>
</feature>
<organism evidence="4 5">
    <name type="scientific">Agaricus bisporus var. burnettii (strain JB137-S8 / ATCC MYA-4627 / FGSC 10392)</name>
    <name type="common">White button mushroom</name>
    <dbReference type="NCBI Taxonomy" id="597362"/>
    <lineage>
        <taxon>Eukaryota</taxon>
        <taxon>Fungi</taxon>
        <taxon>Dikarya</taxon>
        <taxon>Basidiomycota</taxon>
        <taxon>Agaricomycotina</taxon>
        <taxon>Agaricomycetes</taxon>
        <taxon>Agaricomycetidae</taxon>
        <taxon>Agaricales</taxon>
        <taxon>Agaricineae</taxon>
        <taxon>Agaricaceae</taxon>
        <taxon>Agaricus</taxon>
    </lineage>
</organism>
<keyword evidence="2" id="KW-0472">Membrane</keyword>
<keyword evidence="2" id="KW-1133">Transmembrane helix</keyword>
<dbReference type="OMA" id="NPIPDHD"/>
<evidence type="ECO:0000256" key="2">
    <source>
        <dbReference type="SAM" id="Phobius"/>
    </source>
</evidence>
<evidence type="ECO:0000313" key="5">
    <source>
        <dbReference type="Proteomes" id="UP000008493"/>
    </source>
</evidence>
<dbReference type="EMBL" id="JH971385">
    <property type="protein sequence ID" value="EKM83543.1"/>
    <property type="molecule type" value="Genomic_DNA"/>
</dbReference>
<dbReference type="eggNOG" id="ENOG502S607">
    <property type="taxonomic scope" value="Eukaryota"/>
</dbReference>
<dbReference type="KEGG" id="abp:AGABI1DRAFT110196"/>
<feature type="region of interest" description="Disordered" evidence="1">
    <location>
        <begin position="118"/>
        <end position="195"/>
    </location>
</feature>
<feature type="transmembrane region" description="Helical" evidence="2">
    <location>
        <begin position="204"/>
        <end position="222"/>
    </location>
</feature>
<dbReference type="AlphaFoldDB" id="K5XJ76"/>
<evidence type="ECO:0000313" key="4">
    <source>
        <dbReference type="EMBL" id="EKM83543.1"/>
    </source>
</evidence>
<name>K5XJ76_AGABU</name>
<proteinExistence type="predicted"/>
<protein>
    <recommendedName>
        <fullName evidence="6">Mid2 domain-containing protein</fullName>
    </recommendedName>
</protein>
<dbReference type="HOGENOM" id="CLU_715843_0_0_1"/>
<feature type="region of interest" description="Disordered" evidence="1">
    <location>
        <begin position="45"/>
        <end position="104"/>
    </location>
</feature>
<keyword evidence="3" id="KW-0732">Signal</keyword>
<keyword evidence="2" id="KW-0812">Transmembrane</keyword>
<feature type="signal peptide" evidence="3">
    <location>
        <begin position="1"/>
        <end position="24"/>
    </location>
</feature>
<feature type="compositionally biased region" description="Low complexity" evidence="1">
    <location>
        <begin position="163"/>
        <end position="175"/>
    </location>
</feature>
<gene>
    <name evidence="4" type="ORF">AGABI1DRAFT_110196</name>
</gene>
<sequence>MLSWSYNTFIAYLVVALAVSAVHASDEFQPTRRGHAHLKRIIKKREPQQEPPTVIPVIGAGQDPAENPPVTTTSAEVSTTASSTTAVSETTSTTASSTGASGIPDLVNTLLSGLVSGTTSATTSQTSSSTSSSSSVSSTATTSSSSTPTTEAPTTPPPPPAPVVTSTHSGSTSTVIKTQEQADAATSVPAPTGAAATKSKTLEIIIIVASSIGGIAILWTVFRKWKLGRSSKFDERLQPIDWQKPTGENNNNNDIMPGVRRAPSSASSFHSASVHGHHGDAANLQPIPEHDFTAGVAPVGGYADLARGPSPPMGQVHSGAALGRGYEYDNGVPLHHQAGGAYGAYDYQGGARY</sequence>
<evidence type="ECO:0000256" key="1">
    <source>
        <dbReference type="SAM" id="MobiDB-lite"/>
    </source>
</evidence>
<dbReference type="STRING" id="597362.K5XJ76"/>
<dbReference type="RefSeq" id="XP_007325455.1">
    <property type="nucleotide sequence ID" value="XM_007325393.1"/>
</dbReference>
<evidence type="ECO:0008006" key="6">
    <source>
        <dbReference type="Google" id="ProtNLM"/>
    </source>
</evidence>
<feature type="chain" id="PRO_5003890488" description="Mid2 domain-containing protein" evidence="3">
    <location>
        <begin position="25"/>
        <end position="353"/>
    </location>
</feature>
<dbReference type="Proteomes" id="UP000008493">
    <property type="component" value="Unassembled WGS sequence"/>
</dbReference>
<dbReference type="OrthoDB" id="3261505at2759"/>
<feature type="compositionally biased region" description="Low complexity" evidence="1">
    <location>
        <begin position="71"/>
        <end position="102"/>
    </location>
</feature>